<accession>A0AB73R6R3</accession>
<dbReference type="InterPro" id="IPR027417">
    <property type="entry name" value="P-loop_NTPase"/>
</dbReference>
<dbReference type="RefSeq" id="WP_098164514.1">
    <property type="nucleotide sequence ID" value="NZ_NUEH01000030.1"/>
</dbReference>
<dbReference type="Pfam" id="PF13304">
    <property type="entry name" value="AAA_21"/>
    <property type="match status" value="1"/>
</dbReference>
<comment type="caution">
    <text evidence="2">The sequence shown here is derived from an EMBL/GenBank/DDBJ whole genome shotgun (WGS) entry which is preliminary data.</text>
</comment>
<dbReference type="SUPFAM" id="SSF52540">
    <property type="entry name" value="P-loop containing nucleoside triphosphate hydrolases"/>
    <property type="match status" value="1"/>
</dbReference>
<dbReference type="EMBL" id="NUEH01000030">
    <property type="protein sequence ID" value="PEI85910.1"/>
    <property type="molecule type" value="Genomic_DNA"/>
</dbReference>
<dbReference type="PANTHER" id="PTHR43581">
    <property type="entry name" value="ATP/GTP PHOSPHATASE"/>
    <property type="match status" value="1"/>
</dbReference>
<name>A0AB73R6R3_9BACI</name>
<dbReference type="Gene3D" id="3.40.50.300">
    <property type="entry name" value="P-loop containing nucleotide triphosphate hydrolases"/>
    <property type="match status" value="2"/>
</dbReference>
<dbReference type="AlphaFoldDB" id="A0AB73R6R3"/>
<protein>
    <recommendedName>
        <fullName evidence="1">ATPase AAA-type core domain-containing protein</fullName>
    </recommendedName>
</protein>
<proteinExistence type="predicted"/>
<dbReference type="InterPro" id="IPR051396">
    <property type="entry name" value="Bact_Antivir_Def_Nuclease"/>
</dbReference>
<dbReference type="Proteomes" id="UP000220969">
    <property type="component" value="Unassembled WGS sequence"/>
</dbReference>
<dbReference type="PANTHER" id="PTHR43581:SF4">
    <property type="entry name" value="ATP_GTP PHOSPHATASE"/>
    <property type="match status" value="1"/>
</dbReference>
<dbReference type="InterPro" id="IPR003959">
    <property type="entry name" value="ATPase_AAA_core"/>
</dbReference>
<feature type="domain" description="ATPase AAA-type core" evidence="1">
    <location>
        <begin position="342"/>
        <end position="526"/>
    </location>
</feature>
<gene>
    <name evidence="2" type="ORF">CN678_13885</name>
</gene>
<evidence type="ECO:0000313" key="2">
    <source>
        <dbReference type="EMBL" id="PEI85910.1"/>
    </source>
</evidence>
<organism evidence="2">
    <name type="scientific">Bacillus toyonensis</name>
    <dbReference type="NCBI Taxonomy" id="155322"/>
    <lineage>
        <taxon>Bacteria</taxon>
        <taxon>Bacillati</taxon>
        <taxon>Bacillota</taxon>
        <taxon>Bacilli</taxon>
        <taxon>Bacillales</taxon>
        <taxon>Bacillaceae</taxon>
        <taxon>Bacillus</taxon>
        <taxon>Bacillus cereus group</taxon>
    </lineage>
</organism>
<reference evidence="2" key="1">
    <citation type="submission" date="2017-09" db="EMBL/GenBank/DDBJ databases">
        <title>Large-scale bioinformatics analysis of Bacillus genomes uncovers conserved roles of natural products in bacterial physiology.</title>
        <authorList>
            <consortium name="Agbiome Team Llc"/>
            <person name="Bleich R.M."/>
            <person name="Kirk G.J."/>
            <person name="Santa Maria K.C."/>
            <person name="Allen S.E."/>
            <person name="Farag S."/>
            <person name="Shank E.A."/>
            <person name="Bowers A."/>
        </authorList>
    </citation>
    <scope>NUCLEOTIDE SEQUENCE</scope>
    <source>
        <strain evidence="2">AFS005430</strain>
    </source>
</reference>
<sequence length="683" mass="81056">MELVYAWVEKFRNYKDVELNFTEKFIIKFDKYNKKIKITLNKSYIDIYPKYITNINAVVGKNGVGKTNLLDVLGIKPEDRNKNNAEFEVIYKKRKGVFYKIPDDIEAEIKHSIYFFIYYMGKDDNNQDLFCFEGNDIESFRKIIKFESGTEKDIQYWKSKYWFAFICNYREEMLIHKCDLNVTWGEYREYLPENRMGAYVDTKTEKDKLVIVSLRENLSDKYYDYSSTRPIDGYRISVPRRNAYFQSKLLAMKVQMLYKQLHNPKRLLFRNDMYTLKINYKKYSLSDDDGRKLKLKSTSKLNEREKKVCKVLEFFVHYFVGSITDDVNSEVSVNKEKIYYAINLESWDFKGVKDYYYNIIKRISDAYMKDTDVTQQILKHYKALAEVLSRNKKINFHKNYISIDITKQVNMKELLQVIDVTVDEKVHSDFGENASAFGDFFDYSIEDLSDGEAAYLGFFASLYEQVSFLTPNKERYIILLDEPETRMHPELTRNFIDEMILFLGDIHEDKKKFQIIISTHSPFILSDIQSNNIIYLEKDGSGYCKPLRTRLNTFGANIHTLLKDGFFMHSTMGEFATKKIKEVISSINNSDVEEVTEEQKDEWLYIINSIGEPLIQRRIMKVFNDKFVLNYTDLYNENLKLRGKLKKYEEPKKISETIEVLVKQIEKLQIHVNELEEKQNDKN</sequence>
<dbReference type="GO" id="GO:0016887">
    <property type="term" value="F:ATP hydrolysis activity"/>
    <property type="evidence" value="ECO:0007669"/>
    <property type="project" value="InterPro"/>
</dbReference>
<evidence type="ECO:0000259" key="1">
    <source>
        <dbReference type="Pfam" id="PF13304"/>
    </source>
</evidence>
<dbReference type="GO" id="GO:0005524">
    <property type="term" value="F:ATP binding"/>
    <property type="evidence" value="ECO:0007669"/>
    <property type="project" value="InterPro"/>
</dbReference>